<reference evidence="1" key="1">
    <citation type="journal article" date="2020" name="Nature">
        <title>Giant virus diversity and host interactions through global metagenomics.</title>
        <authorList>
            <person name="Schulz F."/>
            <person name="Roux S."/>
            <person name="Paez-Espino D."/>
            <person name="Jungbluth S."/>
            <person name="Walsh D.A."/>
            <person name="Denef V.J."/>
            <person name="McMahon K.D."/>
            <person name="Konstantinidis K.T."/>
            <person name="Eloe-Fadrosh E.A."/>
            <person name="Kyrpides N.C."/>
            <person name="Woyke T."/>
        </authorList>
    </citation>
    <scope>NUCLEOTIDE SEQUENCE</scope>
    <source>
        <strain evidence="1">GVMAG-M-3300023184-60</strain>
    </source>
</reference>
<proteinExistence type="predicted"/>
<name>A0A6C0I8N5_9ZZZZ</name>
<dbReference type="EMBL" id="MN740140">
    <property type="protein sequence ID" value="QHT89398.1"/>
    <property type="molecule type" value="Genomic_DNA"/>
</dbReference>
<evidence type="ECO:0000313" key="1">
    <source>
        <dbReference type="EMBL" id="QHT89398.1"/>
    </source>
</evidence>
<protein>
    <submittedName>
        <fullName evidence="1">Uncharacterized protein</fullName>
    </submittedName>
</protein>
<sequence length="108" mass="13007">MYECVMAENIHESIYDLCESIYDNMCYCESNFNNNHLLLIEDLINFIDDRINSISKYDMNNILIWYDIDRAVIEYNNYYLLTHIDVNNFSKSLLTFLVILSFRVEEHL</sequence>
<dbReference type="AlphaFoldDB" id="A0A6C0I8N5"/>
<organism evidence="1">
    <name type="scientific">viral metagenome</name>
    <dbReference type="NCBI Taxonomy" id="1070528"/>
    <lineage>
        <taxon>unclassified sequences</taxon>
        <taxon>metagenomes</taxon>
        <taxon>organismal metagenomes</taxon>
    </lineage>
</organism>
<accession>A0A6C0I8N5</accession>